<dbReference type="Gene3D" id="2.30.180.10">
    <property type="entry name" value="FAS1 domain"/>
    <property type="match status" value="2"/>
</dbReference>
<keyword evidence="8" id="KW-0472">Membrane</keyword>
<dbReference type="GeneID" id="109226998"/>
<evidence type="ECO:0000256" key="11">
    <source>
        <dbReference type="ARBA" id="ARBA00024686"/>
    </source>
</evidence>
<dbReference type="FunFam" id="2.30.180.10:FF:000008">
    <property type="entry name" value="Fasciclin-like arabinogalactan protein 10"/>
    <property type="match status" value="1"/>
</dbReference>
<keyword evidence="6" id="KW-0677">Repeat</keyword>
<comment type="caution">
    <text evidence="14">The sequence shown here is derived from an EMBL/GenBank/DDBJ whole genome shotgun (WGS) entry which is preliminary data.</text>
</comment>
<evidence type="ECO:0000256" key="6">
    <source>
        <dbReference type="ARBA" id="ARBA00022737"/>
    </source>
</evidence>
<evidence type="ECO:0000256" key="5">
    <source>
        <dbReference type="ARBA" id="ARBA00022729"/>
    </source>
</evidence>
<evidence type="ECO:0000256" key="9">
    <source>
        <dbReference type="ARBA" id="ARBA00023180"/>
    </source>
</evidence>
<keyword evidence="9" id="KW-0325">Glycoprotein</keyword>
<comment type="similarity">
    <text evidence="2">Belongs to the fasciclin-like AGP family.</text>
</comment>
<dbReference type="OrthoDB" id="682048at2759"/>
<dbReference type="InterPro" id="IPR033254">
    <property type="entry name" value="Plant_FLA"/>
</dbReference>
<feature type="region of interest" description="Disordered" evidence="12">
    <location>
        <begin position="365"/>
        <end position="386"/>
    </location>
</feature>
<evidence type="ECO:0000256" key="1">
    <source>
        <dbReference type="ARBA" id="ARBA00004609"/>
    </source>
</evidence>
<dbReference type="AlphaFoldDB" id="A0A1J6IBC6"/>
<dbReference type="GO" id="GO:0005886">
    <property type="term" value="C:plasma membrane"/>
    <property type="evidence" value="ECO:0007669"/>
    <property type="project" value="UniProtKB-SubCell"/>
</dbReference>
<dbReference type="FunFam" id="2.30.180.10:FF:000010">
    <property type="entry name" value="Fasciclin-like arabinogalactan protein 2"/>
    <property type="match status" value="1"/>
</dbReference>
<keyword evidence="3" id="KW-1003">Cell membrane</keyword>
<comment type="subcellular location">
    <subcellularLocation>
        <location evidence="1">Cell membrane</location>
        <topology evidence="1">Lipid-anchor</topology>
        <topology evidence="1">GPI-anchor</topology>
    </subcellularLocation>
</comment>
<evidence type="ECO:0000256" key="10">
    <source>
        <dbReference type="ARBA" id="ARBA00023288"/>
    </source>
</evidence>
<keyword evidence="5" id="KW-0732">Signal</keyword>
<dbReference type="SMART" id="SM00554">
    <property type="entry name" value="FAS1"/>
    <property type="match status" value="2"/>
</dbReference>
<evidence type="ECO:0000259" key="13">
    <source>
        <dbReference type="PROSITE" id="PS50213"/>
    </source>
</evidence>
<keyword evidence="4" id="KW-0336">GPI-anchor</keyword>
<keyword evidence="10" id="KW-0449">Lipoprotein</keyword>
<reference evidence="14" key="1">
    <citation type="submission" date="2016-11" db="EMBL/GenBank/DDBJ databases">
        <title>The genome of Nicotiana attenuata.</title>
        <authorList>
            <person name="Xu S."/>
            <person name="Brockmoeller T."/>
            <person name="Gaquerel E."/>
            <person name="Navarro A."/>
            <person name="Kuhl H."/>
            <person name="Gase K."/>
            <person name="Ling Z."/>
            <person name="Zhou W."/>
            <person name="Kreitzer C."/>
            <person name="Stanke M."/>
            <person name="Tang H."/>
            <person name="Lyons E."/>
            <person name="Pandey P."/>
            <person name="Pandey S.P."/>
            <person name="Timmermann B."/>
            <person name="Baldwin I.T."/>
        </authorList>
    </citation>
    <scope>NUCLEOTIDE SEQUENCE [LARGE SCALE GENOMIC DNA]</scope>
    <source>
        <strain evidence="14">UT</strain>
    </source>
</reference>
<dbReference type="EMBL" id="MJEQ01037188">
    <property type="protein sequence ID" value="OIT02230.1"/>
    <property type="molecule type" value="Genomic_DNA"/>
</dbReference>
<comment type="function">
    <text evidence="11">May be a cell surface adhesion protein.</text>
</comment>
<dbReference type="InterPro" id="IPR000782">
    <property type="entry name" value="FAS1_domain"/>
</dbReference>
<keyword evidence="7" id="KW-0654">Proteoglycan</keyword>
<evidence type="ECO:0000256" key="12">
    <source>
        <dbReference type="SAM" id="MobiDB-lite"/>
    </source>
</evidence>
<dbReference type="KEGG" id="nau:109226998"/>
<dbReference type="Gramene" id="OIT02230">
    <property type="protein sequence ID" value="OIT02230"/>
    <property type="gene ID" value="A4A49_38300"/>
</dbReference>
<evidence type="ECO:0000313" key="15">
    <source>
        <dbReference type="Proteomes" id="UP000187609"/>
    </source>
</evidence>
<dbReference type="Pfam" id="PF02469">
    <property type="entry name" value="Fasciclin"/>
    <property type="match status" value="2"/>
</dbReference>
<organism evidence="14 15">
    <name type="scientific">Nicotiana attenuata</name>
    <name type="common">Coyote tobacco</name>
    <dbReference type="NCBI Taxonomy" id="49451"/>
    <lineage>
        <taxon>Eukaryota</taxon>
        <taxon>Viridiplantae</taxon>
        <taxon>Streptophyta</taxon>
        <taxon>Embryophyta</taxon>
        <taxon>Tracheophyta</taxon>
        <taxon>Spermatophyta</taxon>
        <taxon>Magnoliopsida</taxon>
        <taxon>eudicotyledons</taxon>
        <taxon>Gunneridae</taxon>
        <taxon>Pentapetalae</taxon>
        <taxon>asterids</taxon>
        <taxon>lamiids</taxon>
        <taxon>Solanales</taxon>
        <taxon>Solanaceae</taxon>
        <taxon>Nicotianoideae</taxon>
        <taxon>Nicotianeae</taxon>
        <taxon>Nicotiana</taxon>
    </lineage>
</organism>
<dbReference type="GO" id="GO:0098552">
    <property type="term" value="C:side of membrane"/>
    <property type="evidence" value="ECO:0007669"/>
    <property type="project" value="UniProtKB-KW"/>
</dbReference>
<dbReference type="Proteomes" id="UP000187609">
    <property type="component" value="Unassembled WGS sequence"/>
</dbReference>
<gene>
    <name evidence="14" type="primary">FLA2_0</name>
    <name evidence="14" type="ORF">A4A49_38300</name>
</gene>
<dbReference type="PANTHER" id="PTHR32382">
    <property type="entry name" value="FASCICLIN-LIKE ARABINOGALACTAN PROTEIN"/>
    <property type="match status" value="1"/>
</dbReference>
<name>A0A1J6IBC6_NICAT</name>
<feature type="domain" description="FAS1" evidence="13">
    <location>
        <begin position="49"/>
        <end position="197"/>
    </location>
</feature>
<feature type="domain" description="FAS1" evidence="13">
    <location>
        <begin position="210"/>
        <end position="351"/>
    </location>
</feature>
<proteinExistence type="inferred from homology"/>
<dbReference type="STRING" id="49451.A0A1J6IBC6"/>
<evidence type="ECO:0000256" key="4">
    <source>
        <dbReference type="ARBA" id="ARBA00022622"/>
    </source>
</evidence>
<evidence type="ECO:0000256" key="3">
    <source>
        <dbReference type="ARBA" id="ARBA00022475"/>
    </source>
</evidence>
<dbReference type="OMA" id="YHGIPDY"/>
<evidence type="ECO:0000256" key="7">
    <source>
        <dbReference type="ARBA" id="ARBA00022974"/>
    </source>
</evidence>
<evidence type="ECO:0000313" key="14">
    <source>
        <dbReference type="EMBL" id="OIT02230.1"/>
    </source>
</evidence>
<sequence length="414" mass="45988">MHLQFFFYSSLQNSHRLNYEIKMQPVPWPFSLSLLLLLFLSTTITTTSAHNITQILAKHREFSTFNRYLTLTHLASEINRRQTITVCAVDNAAMDDLLDKHLSIYTLKNVLSLHVFADYFSSKKLHKITNGTTLTATLFQATGEAPGTSGYINITNTKGKKVGFATEDNDGHFSASFVKSVQEIPYNISVIQISNIIQSSEAEAPVSAPAEIDIIDLMTNKGCKEFAKLLEKSNITKTFTDIMENGLTVFCPIDKVVNTFLPKYKNLTKNGQISLLLYHGIPDYHSLGMLRSKNGFINTMATTKGKNNKYDFSVKNDGDNVKLDTNIVTAKITGTLLDEEPLAVYKIDKVLQPSELFKAQSIINNSEDTAPEPNTGDDDGEVPADATADNNRAMIMSVNGWLMTFILSIGLVFV</sequence>
<keyword evidence="15" id="KW-1185">Reference proteome</keyword>
<evidence type="ECO:0000256" key="2">
    <source>
        <dbReference type="ARBA" id="ARBA00007843"/>
    </source>
</evidence>
<dbReference type="PROSITE" id="PS50213">
    <property type="entry name" value="FAS1"/>
    <property type="match status" value="2"/>
</dbReference>
<accession>A0A1J6IBC6</accession>
<protein>
    <submittedName>
        <fullName evidence="14">Fasciclin-like arabinogalactan protein 2</fullName>
    </submittedName>
</protein>
<dbReference type="SUPFAM" id="SSF82153">
    <property type="entry name" value="FAS1 domain"/>
    <property type="match status" value="2"/>
</dbReference>
<dbReference type="PANTHER" id="PTHR32382:SF35">
    <property type="entry name" value="FASCICLIN-LIKE ARABINOGALACTAN PROTEIN 2"/>
    <property type="match status" value="1"/>
</dbReference>
<dbReference type="InterPro" id="IPR036378">
    <property type="entry name" value="FAS1_dom_sf"/>
</dbReference>
<evidence type="ECO:0000256" key="8">
    <source>
        <dbReference type="ARBA" id="ARBA00023136"/>
    </source>
</evidence>